<reference evidence="1 2" key="1">
    <citation type="journal article" date="2023" name="G3 (Bethesda)">
        <title>A chromosome-length genome assembly and annotation of blackberry (Rubus argutus, cv. 'Hillquist').</title>
        <authorList>
            <person name="Bruna T."/>
            <person name="Aryal R."/>
            <person name="Dudchenko O."/>
            <person name="Sargent D.J."/>
            <person name="Mead D."/>
            <person name="Buti M."/>
            <person name="Cavallini A."/>
            <person name="Hytonen T."/>
            <person name="Andres J."/>
            <person name="Pham M."/>
            <person name="Weisz D."/>
            <person name="Mascagni F."/>
            <person name="Usai G."/>
            <person name="Natali L."/>
            <person name="Bassil N."/>
            <person name="Fernandez G.E."/>
            <person name="Lomsadze A."/>
            <person name="Armour M."/>
            <person name="Olukolu B."/>
            <person name="Poorten T."/>
            <person name="Britton C."/>
            <person name="Davik J."/>
            <person name="Ashrafi H."/>
            <person name="Aiden E.L."/>
            <person name="Borodovsky M."/>
            <person name="Worthington M."/>
        </authorList>
    </citation>
    <scope>NUCLEOTIDE SEQUENCE [LARGE SCALE GENOMIC DNA]</scope>
    <source>
        <strain evidence="1">PI 553951</strain>
    </source>
</reference>
<organism evidence="1 2">
    <name type="scientific">Rubus argutus</name>
    <name type="common">Southern blackberry</name>
    <dbReference type="NCBI Taxonomy" id="59490"/>
    <lineage>
        <taxon>Eukaryota</taxon>
        <taxon>Viridiplantae</taxon>
        <taxon>Streptophyta</taxon>
        <taxon>Embryophyta</taxon>
        <taxon>Tracheophyta</taxon>
        <taxon>Spermatophyta</taxon>
        <taxon>Magnoliopsida</taxon>
        <taxon>eudicotyledons</taxon>
        <taxon>Gunneridae</taxon>
        <taxon>Pentapetalae</taxon>
        <taxon>rosids</taxon>
        <taxon>fabids</taxon>
        <taxon>Rosales</taxon>
        <taxon>Rosaceae</taxon>
        <taxon>Rosoideae</taxon>
        <taxon>Rosoideae incertae sedis</taxon>
        <taxon>Rubus</taxon>
    </lineage>
</organism>
<sequence>MVDAREKHGLLHVCDGTDGCAGGLGTEVTEHGLNRGPAQRHGLSFHGGDENIEAHGWACTVLWFTMAGLGEEDMARLCLGWVW</sequence>
<accession>A0AAW1XW28</accession>
<dbReference type="Proteomes" id="UP001457282">
    <property type="component" value="Unassembled WGS sequence"/>
</dbReference>
<proteinExistence type="predicted"/>
<evidence type="ECO:0000313" key="1">
    <source>
        <dbReference type="EMBL" id="KAK9940048.1"/>
    </source>
</evidence>
<dbReference type="EMBL" id="JBEDUW010000003">
    <property type="protein sequence ID" value="KAK9940048.1"/>
    <property type="molecule type" value="Genomic_DNA"/>
</dbReference>
<keyword evidence="2" id="KW-1185">Reference proteome</keyword>
<evidence type="ECO:0000313" key="2">
    <source>
        <dbReference type="Proteomes" id="UP001457282"/>
    </source>
</evidence>
<name>A0AAW1XW28_RUBAR</name>
<dbReference type="AlphaFoldDB" id="A0AAW1XW28"/>
<protein>
    <submittedName>
        <fullName evidence="1">Uncharacterized protein</fullName>
    </submittedName>
</protein>
<comment type="caution">
    <text evidence="1">The sequence shown here is derived from an EMBL/GenBank/DDBJ whole genome shotgun (WGS) entry which is preliminary data.</text>
</comment>
<gene>
    <name evidence="1" type="ORF">M0R45_016723</name>
</gene>